<protein>
    <recommendedName>
        <fullName evidence="14">P-loop containing nucleoside triphosphate hydrolase protein</fullName>
    </recommendedName>
</protein>
<comment type="subcellular location">
    <subcellularLocation>
        <location evidence="1">Membrane</location>
        <topology evidence="1">Multi-pass membrane protein</topology>
    </subcellularLocation>
</comment>
<dbReference type="GO" id="GO:0005774">
    <property type="term" value="C:vacuolar membrane"/>
    <property type="evidence" value="ECO:0000318"/>
    <property type="project" value="GO_Central"/>
</dbReference>
<dbReference type="HOGENOM" id="CLU_000604_27_3_1"/>
<dbReference type="GO" id="GO:0005524">
    <property type="term" value="F:ATP binding"/>
    <property type="evidence" value="ECO:0007669"/>
    <property type="project" value="UniProtKB-KW"/>
</dbReference>
<dbReference type="InterPro" id="IPR017871">
    <property type="entry name" value="ABC_transporter-like_CS"/>
</dbReference>
<dbReference type="OrthoDB" id="6500128at2759"/>
<feature type="transmembrane region" description="Helical" evidence="9">
    <location>
        <begin position="220"/>
        <end position="241"/>
    </location>
</feature>
<feature type="domain" description="ABC transporter" evidence="10">
    <location>
        <begin position="388"/>
        <end position="633"/>
    </location>
</feature>
<feature type="transmembrane region" description="Helical" evidence="9">
    <location>
        <begin position="107"/>
        <end position="124"/>
    </location>
</feature>
<feature type="transmembrane region" description="Helical" evidence="9">
    <location>
        <begin position="306"/>
        <end position="327"/>
    </location>
</feature>
<dbReference type="PANTHER" id="PTHR24223">
    <property type="entry name" value="ATP-BINDING CASSETTE SUB-FAMILY C"/>
    <property type="match status" value="1"/>
</dbReference>
<keyword evidence="5" id="KW-0547">Nucleotide-binding</keyword>
<dbReference type="FunFam" id="1.20.1560.10:FF:000366">
    <property type="entry name" value="Uncharacterized protein"/>
    <property type="match status" value="1"/>
</dbReference>
<dbReference type="CDD" id="cd18604">
    <property type="entry name" value="ABC_6TM_VMR1_D2_like"/>
    <property type="match status" value="1"/>
</dbReference>
<evidence type="ECO:0000256" key="4">
    <source>
        <dbReference type="ARBA" id="ARBA00022737"/>
    </source>
</evidence>
<feature type="transmembrane region" description="Helical" evidence="9">
    <location>
        <begin position="885"/>
        <end position="903"/>
    </location>
</feature>
<evidence type="ECO:0000256" key="1">
    <source>
        <dbReference type="ARBA" id="ARBA00004141"/>
    </source>
</evidence>
<evidence type="ECO:0000256" key="8">
    <source>
        <dbReference type="ARBA" id="ARBA00023136"/>
    </source>
</evidence>
<dbReference type="InParanoid" id="F4NS12"/>
<evidence type="ECO:0008006" key="14">
    <source>
        <dbReference type="Google" id="ProtNLM"/>
    </source>
</evidence>
<dbReference type="PANTHER" id="PTHR24223:SF353">
    <property type="entry name" value="ABC TRANSPORTER ATP-BINDING PROTEIN_PERMEASE VMR1-RELATED"/>
    <property type="match status" value="1"/>
</dbReference>
<keyword evidence="13" id="KW-1185">Reference proteome</keyword>
<keyword evidence="6" id="KW-0067">ATP-binding</keyword>
<proteinExistence type="predicted"/>
<feature type="transmembrane region" description="Helical" evidence="9">
    <location>
        <begin position="974"/>
        <end position="993"/>
    </location>
</feature>
<dbReference type="Pfam" id="PF00005">
    <property type="entry name" value="ABC_tran"/>
    <property type="match status" value="2"/>
</dbReference>
<feature type="non-terminal residue" evidence="12">
    <location>
        <position position="1"/>
    </location>
</feature>
<dbReference type="InterPro" id="IPR003593">
    <property type="entry name" value="AAA+_ATPase"/>
</dbReference>
<dbReference type="GO" id="GO:0140359">
    <property type="term" value="F:ABC-type transporter activity"/>
    <property type="evidence" value="ECO:0000318"/>
    <property type="project" value="GO_Central"/>
</dbReference>
<dbReference type="SUPFAM" id="SSF90123">
    <property type="entry name" value="ABC transporter transmembrane region"/>
    <property type="match status" value="2"/>
</dbReference>
<dbReference type="GO" id="GO:0016887">
    <property type="term" value="F:ATP hydrolysis activity"/>
    <property type="evidence" value="ECO:0007669"/>
    <property type="project" value="InterPro"/>
</dbReference>
<evidence type="ECO:0000256" key="5">
    <source>
        <dbReference type="ARBA" id="ARBA00022741"/>
    </source>
</evidence>
<reference evidence="12 13" key="1">
    <citation type="submission" date="2009-12" db="EMBL/GenBank/DDBJ databases">
        <title>The draft genome of Batrachochytrium dendrobatidis.</title>
        <authorList>
            <consortium name="US DOE Joint Genome Institute (JGI-PGF)"/>
            <person name="Kuo A."/>
            <person name="Salamov A."/>
            <person name="Schmutz J."/>
            <person name="Lucas S."/>
            <person name="Pitluck S."/>
            <person name="Rosenblum E."/>
            <person name="Stajich J."/>
            <person name="Eisen M."/>
            <person name="Grigoriev I.V."/>
        </authorList>
    </citation>
    <scope>NUCLEOTIDE SEQUENCE [LARGE SCALE GENOMIC DNA]</scope>
    <source>
        <strain evidence="13">JAM81 / FGSC 10211</strain>
    </source>
</reference>
<dbReference type="OMA" id="LAQDYWI"/>
<accession>F4NS12</accession>
<dbReference type="Gene3D" id="3.40.50.300">
    <property type="entry name" value="P-loop containing nucleotide triphosphate hydrolases"/>
    <property type="match status" value="2"/>
</dbReference>
<dbReference type="InterPro" id="IPR050173">
    <property type="entry name" value="ABC_transporter_C-like"/>
</dbReference>
<evidence type="ECO:0000256" key="7">
    <source>
        <dbReference type="ARBA" id="ARBA00022989"/>
    </source>
</evidence>
<dbReference type="GO" id="GO:0055085">
    <property type="term" value="P:transmembrane transport"/>
    <property type="evidence" value="ECO:0000318"/>
    <property type="project" value="GO_Central"/>
</dbReference>
<feature type="transmembrane region" description="Helical" evidence="9">
    <location>
        <begin position="856"/>
        <end position="879"/>
    </location>
</feature>
<evidence type="ECO:0000313" key="13">
    <source>
        <dbReference type="Proteomes" id="UP000007241"/>
    </source>
</evidence>
<dbReference type="CDD" id="cd03244">
    <property type="entry name" value="ABCC_MRP_domain2"/>
    <property type="match status" value="1"/>
</dbReference>
<evidence type="ECO:0000259" key="11">
    <source>
        <dbReference type="PROSITE" id="PS50929"/>
    </source>
</evidence>
<dbReference type="GeneID" id="18241612"/>
<dbReference type="RefSeq" id="XP_006674875.1">
    <property type="nucleotide sequence ID" value="XM_006674812.1"/>
</dbReference>
<keyword evidence="3 9" id="KW-0812">Transmembrane</keyword>
<dbReference type="InterPro" id="IPR011527">
    <property type="entry name" value="ABC1_TM_dom"/>
</dbReference>
<dbReference type="FunFam" id="1.20.1560.10:FF:000010">
    <property type="entry name" value="Multidrug resistance-associated ABC transporter"/>
    <property type="match status" value="1"/>
</dbReference>
<dbReference type="FunFam" id="3.40.50.300:FF:006058">
    <property type="entry name" value="ATP-binding cassette transporter, subfamily C, member 10, group MRP protein PpABCC10"/>
    <property type="match status" value="1"/>
</dbReference>
<keyword evidence="2" id="KW-0813">Transport</keyword>
<dbReference type="InterPro" id="IPR036640">
    <property type="entry name" value="ABC1_TM_sf"/>
</dbReference>
<dbReference type="EMBL" id="GL882879">
    <property type="protein sequence ID" value="EGF83382.1"/>
    <property type="molecule type" value="Genomic_DNA"/>
</dbReference>
<dbReference type="InterPro" id="IPR003439">
    <property type="entry name" value="ABC_transporter-like_ATP-bd"/>
</dbReference>
<name>F4NS12_BATDJ</name>
<feature type="transmembrane region" description="Helical" evidence="9">
    <location>
        <begin position="66"/>
        <end position="87"/>
    </location>
</feature>
<feature type="transmembrane region" description="Helical" evidence="9">
    <location>
        <begin position="694"/>
        <end position="715"/>
    </location>
</feature>
<dbReference type="PROSITE" id="PS50929">
    <property type="entry name" value="ABC_TM1F"/>
    <property type="match status" value="2"/>
</dbReference>
<dbReference type="PROSITE" id="PS00211">
    <property type="entry name" value="ABC_TRANSPORTER_1"/>
    <property type="match status" value="2"/>
</dbReference>
<dbReference type="STRING" id="684364.F4NS12"/>
<feature type="transmembrane region" description="Helical" evidence="9">
    <location>
        <begin position="190"/>
        <end position="214"/>
    </location>
</feature>
<sequence>ASIWSIITFSWMDDLISLGYDKSLDSEDLNNMMPDDLAKNIRSSYEACQNENCSLIWNLTTYVGTLLIIQAIFAFFSAVFTLGSPYFLQQILIFVENPASISHPSVAVMYAFAIFLSSISRSICDGQMYLIGRRIGLRVRSVIVMLIYEKSLIPASHLDTVLDLSLADSNASSGKIVNLMSSDAFKVLDFASYVMYLWMTPLEALICIIFLVYIAGPAGLAGVAMMVIMIPIGGQIGHLIARYQKQLMEATDGRINAINEVLLLHGIRIVKFFAWEPRFAKKIRDLRENELKALWSYIFTTALSRVIWAATPVLVSFCTFTMMTWIFGQNLDASTAFTALALLNLLRMPLQAFPDAIVKLMESLVSIRRIEDYLEEPNIHNSVDSSAVFTDSVQFIGNATFSWYATRDNNSRPASHLKNLTLGFPKNKLSVVYGPTGGGKSSLLMAILGEMHLKHGGGVHLGELQKGDQHLPIAFASQQSWLQNATIRENICFGSAFDPVRYQETLAACALTKDLENLDGGDMTEVGEKGVNLSGGQKARISLARAVYSRSPLVLIDDPLSAVDAPTARHLFEKCICGPLLAGRTRILVTHAKALCAPKADFVVRLSKGVVLHSAESPVRHAIPDALLDADLTPDDTPMAGASSKSDAFTLIKGKGTSSKDLIISLEENSISTLNIKRITIEEKRLTGSVPFRVYMAYMLAAGGFFFLVAVLAAYTSAQGLVIGNDIWLKTWADAYRQVPSVSNVGNVFTSIMQPFNSRQIWAAGNSSTTVLMAPKKEVNLSYYIGIYAFLGSLSIFAVFIRVCVVAIGSLNASRTIHNNLVDKILRAPAHFFEKTPMGRILNRFSKDIKDIDQEVGIFIGDFLGNCISATGILCLILYATPQAIFSVIPISVIYVVVGRSYIRSSRELKRLDSITRSPIFSHFGETINGASTIRAYSAQNRFVDQIHKRIDHNNIAFFNLWALNRWLGIRVDFSGALISLASAMAIVTMVLFNGGMNAGLAGLSISYSLSFSQSLLWLIRMHALMEMEINAVERVDEYLQIKEEAPATIPATCPIADWPTHGNISVENLTLRYSSNLNPVLSNVTFQCRAGEKVAVVGRTGAGKTTLSLAFFRFLEFEAGHILIDGVDISTIGVHDLRSRLTIIPQDPVLFSGTLRSNLDPFNQHTDAEIWSCLRLSHFLDSIRQSALSPNSSSGSLLKGVVESELLSSTSLPLSDTTQNLAIPSTSLISIDTPVNEGGTNFSQGQRQLLCLSRALLRRSRVILLDEATASVDHDTDLRIQLSIRSEFRNATLLCIAHRLRTIIDYDKVLVLDKGKVAQFGTPNELLSMGKGIFYDMCAETGELDELKESAKR</sequence>
<dbReference type="CDD" id="cd03250">
    <property type="entry name" value="ABCC_MRP_domain1"/>
    <property type="match status" value="1"/>
</dbReference>
<dbReference type="CDD" id="cd18596">
    <property type="entry name" value="ABC_6TM_VMR1_D1_like"/>
    <property type="match status" value="1"/>
</dbReference>
<keyword evidence="4" id="KW-0677">Repeat</keyword>
<feature type="transmembrane region" description="Helical" evidence="9">
    <location>
        <begin position="781"/>
        <end position="808"/>
    </location>
</feature>
<evidence type="ECO:0000313" key="12">
    <source>
        <dbReference type="EMBL" id="EGF83382.1"/>
    </source>
</evidence>
<dbReference type="Pfam" id="PF00664">
    <property type="entry name" value="ABC_membrane"/>
    <property type="match status" value="2"/>
</dbReference>
<evidence type="ECO:0000256" key="3">
    <source>
        <dbReference type="ARBA" id="ARBA00022692"/>
    </source>
</evidence>
<feature type="domain" description="ABC transmembrane type-1" evidence="11">
    <location>
        <begin position="769"/>
        <end position="1022"/>
    </location>
</feature>
<feature type="non-terminal residue" evidence="12">
    <location>
        <position position="1354"/>
    </location>
</feature>
<dbReference type="PROSITE" id="PS50893">
    <property type="entry name" value="ABC_TRANSPORTER_2"/>
    <property type="match status" value="2"/>
</dbReference>
<organism evidence="12 13">
    <name type="scientific">Batrachochytrium dendrobatidis (strain JAM81 / FGSC 10211)</name>
    <name type="common">Frog chytrid fungus</name>
    <dbReference type="NCBI Taxonomy" id="684364"/>
    <lineage>
        <taxon>Eukaryota</taxon>
        <taxon>Fungi</taxon>
        <taxon>Fungi incertae sedis</taxon>
        <taxon>Chytridiomycota</taxon>
        <taxon>Chytridiomycota incertae sedis</taxon>
        <taxon>Chytridiomycetes</taxon>
        <taxon>Rhizophydiales</taxon>
        <taxon>Rhizophydiales incertae sedis</taxon>
        <taxon>Batrachochytrium</taxon>
    </lineage>
</organism>
<dbReference type="Proteomes" id="UP000007241">
    <property type="component" value="Unassembled WGS sequence"/>
</dbReference>
<dbReference type="SUPFAM" id="SSF52540">
    <property type="entry name" value="P-loop containing nucleoside triphosphate hydrolases"/>
    <property type="match status" value="2"/>
</dbReference>
<keyword evidence="7 9" id="KW-1133">Transmembrane helix</keyword>
<feature type="transmembrane region" description="Helical" evidence="9">
    <location>
        <begin position="333"/>
        <end position="350"/>
    </location>
</feature>
<dbReference type="Gene3D" id="1.20.1560.10">
    <property type="entry name" value="ABC transporter type 1, transmembrane domain"/>
    <property type="match status" value="2"/>
</dbReference>
<evidence type="ECO:0000256" key="2">
    <source>
        <dbReference type="ARBA" id="ARBA00022448"/>
    </source>
</evidence>
<dbReference type="InterPro" id="IPR027417">
    <property type="entry name" value="P-loop_NTPase"/>
</dbReference>
<keyword evidence="8 9" id="KW-0472">Membrane</keyword>
<evidence type="ECO:0000256" key="6">
    <source>
        <dbReference type="ARBA" id="ARBA00022840"/>
    </source>
</evidence>
<feature type="domain" description="ABC transporter" evidence="10">
    <location>
        <begin position="1065"/>
        <end position="1340"/>
    </location>
</feature>
<feature type="domain" description="ABC transmembrane type-1" evidence="11">
    <location>
        <begin position="68"/>
        <end position="362"/>
    </location>
</feature>
<evidence type="ECO:0000256" key="9">
    <source>
        <dbReference type="SAM" id="Phobius"/>
    </source>
</evidence>
<dbReference type="SMART" id="SM00382">
    <property type="entry name" value="AAA"/>
    <property type="match status" value="2"/>
</dbReference>
<gene>
    <name evidence="12" type="ORF">BATDEDRAFT_68</name>
</gene>
<evidence type="ECO:0000259" key="10">
    <source>
        <dbReference type="PROSITE" id="PS50893"/>
    </source>
</evidence>